<protein>
    <submittedName>
        <fullName evidence="2">Uncharacterized protein</fullName>
    </submittedName>
</protein>
<evidence type="ECO:0000256" key="1">
    <source>
        <dbReference type="SAM" id="MobiDB-lite"/>
    </source>
</evidence>
<organism evidence="2 3">
    <name type="scientific">Canna indica</name>
    <name type="common">Indian-shot</name>
    <dbReference type="NCBI Taxonomy" id="4628"/>
    <lineage>
        <taxon>Eukaryota</taxon>
        <taxon>Viridiplantae</taxon>
        <taxon>Streptophyta</taxon>
        <taxon>Embryophyta</taxon>
        <taxon>Tracheophyta</taxon>
        <taxon>Spermatophyta</taxon>
        <taxon>Magnoliopsida</taxon>
        <taxon>Liliopsida</taxon>
        <taxon>Zingiberales</taxon>
        <taxon>Cannaceae</taxon>
        <taxon>Canna</taxon>
    </lineage>
</organism>
<gene>
    <name evidence="2" type="ORF">Cni_G16003</name>
</gene>
<dbReference type="EMBL" id="CP136894">
    <property type="protein sequence ID" value="WOL07263.1"/>
    <property type="molecule type" value="Genomic_DNA"/>
</dbReference>
<evidence type="ECO:0000313" key="2">
    <source>
        <dbReference type="EMBL" id="WOL07263.1"/>
    </source>
</evidence>
<sequence length="108" mass="12209">MRTNGGERATSGRSSRNSSTTISKATIGPCNVPKPRAWNPVEHSKWTRTVDGEVQDSEGVGLQVEDDITDEVHLYNSPEDELEVFDLRIIHRKNGFMSRTLCYIVNRF</sequence>
<feature type="compositionally biased region" description="Low complexity" evidence="1">
    <location>
        <begin position="8"/>
        <end position="23"/>
    </location>
</feature>
<dbReference type="Proteomes" id="UP001327560">
    <property type="component" value="Chromosome 5"/>
</dbReference>
<reference evidence="2 3" key="1">
    <citation type="submission" date="2023-10" db="EMBL/GenBank/DDBJ databases">
        <title>Chromosome-scale genome assembly provides insights into flower coloration mechanisms of Canna indica.</title>
        <authorList>
            <person name="Li C."/>
        </authorList>
    </citation>
    <scope>NUCLEOTIDE SEQUENCE [LARGE SCALE GENOMIC DNA]</scope>
    <source>
        <tissue evidence="2">Flower</tissue>
    </source>
</reference>
<proteinExistence type="predicted"/>
<feature type="region of interest" description="Disordered" evidence="1">
    <location>
        <begin position="1"/>
        <end position="39"/>
    </location>
</feature>
<dbReference type="AlphaFoldDB" id="A0AAQ3KEK9"/>
<evidence type="ECO:0000313" key="3">
    <source>
        <dbReference type="Proteomes" id="UP001327560"/>
    </source>
</evidence>
<accession>A0AAQ3KEK9</accession>
<keyword evidence="3" id="KW-1185">Reference proteome</keyword>
<name>A0AAQ3KEK9_9LILI</name>